<keyword evidence="8 18" id="KW-0067">ATP-binding</keyword>
<keyword evidence="19" id="KW-0460">Magnesium</keyword>
<feature type="active site" description="Proton acceptor" evidence="17">
    <location>
        <position position="722"/>
    </location>
</feature>
<dbReference type="Gene3D" id="2.60.40.10">
    <property type="entry name" value="Immunoglobulins"/>
    <property type="match status" value="1"/>
</dbReference>
<evidence type="ECO:0000256" key="22">
    <source>
        <dbReference type="RuleBase" id="RU000312"/>
    </source>
</evidence>
<dbReference type="PROSITE" id="PS00107">
    <property type="entry name" value="PROTEIN_KINASE_ATP"/>
    <property type="match status" value="1"/>
</dbReference>
<evidence type="ECO:0000256" key="16">
    <source>
        <dbReference type="ARBA" id="ARBA00051243"/>
    </source>
</evidence>
<dbReference type="GO" id="GO:0005524">
    <property type="term" value="F:ATP binding"/>
    <property type="evidence" value="ECO:0007669"/>
    <property type="project" value="UniProtKB-UniRule"/>
</dbReference>
<dbReference type="Pfam" id="PF00051">
    <property type="entry name" value="Kringle"/>
    <property type="match status" value="1"/>
</dbReference>
<dbReference type="SMART" id="SM00130">
    <property type="entry name" value="KR"/>
    <property type="match status" value="1"/>
</dbReference>
<evidence type="ECO:0000259" key="27">
    <source>
        <dbReference type="PROSITE" id="PS50070"/>
    </source>
</evidence>
<dbReference type="GO" id="GO:0043235">
    <property type="term" value="C:receptor complex"/>
    <property type="evidence" value="ECO:0007669"/>
    <property type="project" value="TreeGrafter"/>
</dbReference>
<keyword evidence="15" id="KW-0393">Immunoglobulin domain</keyword>
<keyword evidence="6 18" id="KW-0547">Nucleotide-binding</keyword>
<evidence type="ECO:0000259" key="26">
    <source>
        <dbReference type="PROSITE" id="PS50038"/>
    </source>
</evidence>
<dbReference type="GO" id="GO:0046872">
    <property type="term" value="F:metal ion binding"/>
    <property type="evidence" value="ECO:0007669"/>
    <property type="project" value="UniProtKB-KW"/>
</dbReference>
<keyword evidence="12 20" id="KW-1015">Disulfide bond</keyword>
<dbReference type="PANTHER" id="PTHR24416:SF611">
    <property type="entry name" value="TYROSINE-PROTEIN KINASE TRANSMEMBRANE RECEPTOR ROR"/>
    <property type="match status" value="1"/>
</dbReference>
<dbReference type="InterPro" id="IPR000001">
    <property type="entry name" value="Kringle"/>
</dbReference>
<feature type="domain" description="Kringle" evidence="27">
    <location>
        <begin position="424"/>
        <end position="498"/>
    </location>
</feature>
<evidence type="ECO:0000256" key="12">
    <source>
        <dbReference type="ARBA" id="ARBA00023157"/>
    </source>
</evidence>
<comment type="similarity">
    <text evidence="22">Belongs to the protein kinase superfamily. Tyr protein kinase family. Insulin receptor subfamily.</text>
</comment>
<keyword evidence="10 24" id="KW-0472">Membrane</keyword>
<dbReference type="InterPro" id="IPR050122">
    <property type="entry name" value="RTK"/>
</dbReference>
<dbReference type="SMART" id="SM00219">
    <property type="entry name" value="TyrKc"/>
    <property type="match status" value="1"/>
</dbReference>
<dbReference type="InterPro" id="IPR003599">
    <property type="entry name" value="Ig_sub"/>
</dbReference>
<evidence type="ECO:0000256" key="18">
    <source>
        <dbReference type="PIRSR" id="PIRSR000615-2"/>
    </source>
</evidence>
<evidence type="ECO:0000256" key="13">
    <source>
        <dbReference type="ARBA" id="ARBA00023170"/>
    </source>
</evidence>
<dbReference type="CDD" id="cd05048">
    <property type="entry name" value="PTKc_Ror"/>
    <property type="match status" value="1"/>
</dbReference>
<feature type="binding site" evidence="21">
    <location>
        <position position="618"/>
    </location>
    <ligand>
        <name>ATP</name>
        <dbReference type="ChEBI" id="CHEBI:30616"/>
    </ligand>
</feature>
<feature type="binding site" evidence="18">
    <location>
        <position position="726"/>
    </location>
    <ligand>
        <name>ATP</name>
        <dbReference type="ChEBI" id="CHEBI:30616"/>
    </ligand>
</feature>
<feature type="region of interest" description="Disordered" evidence="23">
    <location>
        <begin position="857"/>
        <end position="898"/>
    </location>
</feature>
<dbReference type="Pfam" id="PF01392">
    <property type="entry name" value="Fz"/>
    <property type="match status" value="1"/>
</dbReference>
<evidence type="ECO:0000256" key="3">
    <source>
        <dbReference type="ARBA" id="ARBA00022572"/>
    </source>
</evidence>
<dbReference type="InterPro" id="IPR002011">
    <property type="entry name" value="Tyr_kinase_rcpt_2_CS"/>
</dbReference>
<dbReference type="GO" id="GO:0045202">
    <property type="term" value="C:synapse"/>
    <property type="evidence" value="ECO:0007669"/>
    <property type="project" value="UniProtKB-SubCell"/>
</dbReference>
<keyword evidence="2 22" id="KW-0597">Phosphoprotein</keyword>
<keyword evidence="9 24" id="KW-1133">Transmembrane helix</keyword>
<evidence type="ECO:0000256" key="19">
    <source>
        <dbReference type="PIRSR" id="PIRSR000615-3"/>
    </source>
</evidence>
<dbReference type="Gene3D" id="3.30.200.20">
    <property type="entry name" value="Phosphorylase Kinase, domain 1"/>
    <property type="match status" value="1"/>
</dbReference>
<dbReference type="CDD" id="cd00108">
    <property type="entry name" value="KR"/>
    <property type="match status" value="1"/>
</dbReference>
<dbReference type="PRINTS" id="PR00109">
    <property type="entry name" value="TYRKINASE"/>
</dbReference>
<feature type="non-terminal residue" evidence="29">
    <location>
        <position position="1"/>
    </location>
</feature>
<evidence type="ECO:0000256" key="15">
    <source>
        <dbReference type="ARBA" id="ARBA00023319"/>
    </source>
</evidence>
<feature type="compositionally biased region" description="Polar residues" evidence="23">
    <location>
        <begin position="857"/>
        <end position="875"/>
    </location>
</feature>
<dbReference type="GO" id="GO:0004714">
    <property type="term" value="F:transmembrane receptor protein tyrosine kinase activity"/>
    <property type="evidence" value="ECO:0007669"/>
    <property type="project" value="UniProtKB-EC"/>
</dbReference>
<dbReference type="PROSITE" id="PS50038">
    <property type="entry name" value="FZ"/>
    <property type="match status" value="1"/>
</dbReference>
<evidence type="ECO:0000256" key="2">
    <source>
        <dbReference type="ARBA" id="ARBA00022553"/>
    </source>
</evidence>
<dbReference type="PROSITE" id="PS50011">
    <property type="entry name" value="PROTEIN_KINASE_DOM"/>
    <property type="match status" value="1"/>
</dbReference>
<organism evidence="29">
    <name type="scientific">Graphocephala atropunctata</name>
    <dbReference type="NCBI Taxonomy" id="36148"/>
    <lineage>
        <taxon>Eukaryota</taxon>
        <taxon>Metazoa</taxon>
        <taxon>Ecdysozoa</taxon>
        <taxon>Arthropoda</taxon>
        <taxon>Hexapoda</taxon>
        <taxon>Insecta</taxon>
        <taxon>Pterygota</taxon>
        <taxon>Neoptera</taxon>
        <taxon>Paraneoptera</taxon>
        <taxon>Hemiptera</taxon>
        <taxon>Auchenorrhyncha</taxon>
        <taxon>Membracoidea</taxon>
        <taxon>Cicadellidae</taxon>
        <taxon>Cicadellinae</taxon>
        <taxon>Cicadellini</taxon>
        <taxon>Graphocephala</taxon>
    </lineage>
</organism>
<dbReference type="GO" id="GO:0007169">
    <property type="term" value="P:cell surface receptor protein tyrosine kinase signaling pathway"/>
    <property type="evidence" value="ECO:0007669"/>
    <property type="project" value="InterPro"/>
</dbReference>
<reference evidence="29" key="1">
    <citation type="submission" date="2015-11" db="EMBL/GenBank/DDBJ databases">
        <title>De novo transcriptome assembly of four potential Pierce s Disease insect vectors from Arizona vineyards.</title>
        <authorList>
            <person name="Tassone E.E."/>
        </authorList>
    </citation>
    <scope>NUCLEOTIDE SEQUENCE</scope>
</reference>
<evidence type="ECO:0000256" key="24">
    <source>
        <dbReference type="SAM" id="Phobius"/>
    </source>
</evidence>
<evidence type="ECO:0000256" key="9">
    <source>
        <dbReference type="ARBA" id="ARBA00022989"/>
    </source>
</evidence>
<dbReference type="Pfam" id="PF07714">
    <property type="entry name" value="PK_Tyr_Ser-Thr"/>
    <property type="match status" value="1"/>
</dbReference>
<evidence type="ECO:0000259" key="25">
    <source>
        <dbReference type="PROSITE" id="PS50011"/>
    </source>
</evidence>
<name>A0A1B6LIV8_9HEMI</name>
<evidence type="ECO:0000256" key="20">
    <source>
        <dbReference type="PROSITE-ProRule" id="PRU00121"/>
    </source>
</evidence>
<evidence type="ECO:0000256" key="17">
    <source>
        <dbReference type="PIRSR" id="PIRSR000615-1"/>
    </source>
</evidence>
<dbReference type="InterPro" id="IPR038178">
    <property type="entry name" value="Kringle_sf"/>
</dbReference>
<dbReference type="InterPro" id="IPR011009">
    <property type="entry name" value="Kinase-like_dom_sf"/>
</dbReference>
<evidence type="ECO:0000256" key="4">
    <source>
        <dbReference type="ARBA" id="ARBA00022679"/>
    </source>
</evidence>
<dbReference type="AlphaFoldDB" id="A0A1B6LIV8"/>
<gene>
    <name evidence="29" type="ORF">g.19305</name>
</gene>
<feature type="domain" description="FZ" evidence="26">
    <location>
        <begin position="278"/>
        <end position="411"/>
    </location>
</feature>
<feature type="compositionally biased region" description="Pro residues" evidence="23">
    <location>
        <begin position="876"/>
        <end position="891"/>
    </location>
</feature>
<dbReference type="Gene3D" id="1.10.2000.10">
    <property type="entry name" value="Frizzled cysteine-rich domain"/>
    <property type="match status" value="1"/>
</dbReference>
<evidence type="ECO:0000256" key="14">
    <source>
        <dbReference type="ARBA" id="ARBA00023180"/>
    </source>
</evidence>
<evidence type="ECO:0000256" key="8">
    <source>
        <dbReference type="ARBA" id="ARBA00022840"/>
    </source>
</evidence>
<dbReference type="InterPro" id="IPR000719">
    <property type="entry name" value="Prot_kinase_dom"/>
</dbReference>
<dbReference type="EC" id="2.7.10.1" evidence="22"/>
<accession>A0A1B6LIV8</accession>
<dbReference type="PROSITE" id="PS50070">
    <property type="entry name" value="KRINGLE_2"/>
    <property type="match status" value="1"/>
</dbReference>
<evidence type="ECO:0000256" key="21">
    <source>
        <dbReference type="PROSITE-ProRule" id="PRU10141"/>
    </source>
</evidence>
<feature type="transmembrane region" description="Helical" evidence="24">
    <location>
        <begin position="502"/>
        <end position="525"/>
    </location>
</feature>
<keyword evidence="5 22" id="KW-0812">Transmembrane</keyword>
<dbReference type="SUPFAM" id="SSF57440">
    <property type="entry name" value="Kringle-like"/>
    <property type="match status" value="1"/>
</dbReference>
<sequence length="898" mass="100502">PRGVWWQEQLWFGSRSRSRSRSQDHVAAVYVITMWNLLSVLFLCVFCLFGECARHVPEDDLWSEVAPGIQAADDYDNALSYADYNDEAETAHWNDTLEEVTTTATNKTGWLRWTRLLGNITKTAGDAVKLRCEVYGDPPPTKLLWYKNEAPLETVRGRITVRNYTPAKYSGAALGSRLRITPLEVHDTGFYTCEATSQEVKVDTTGILRVSMNHWGQDHAAPPLGSSVPHFIDSVGPDDVLSAGLPGIGNVAPLDTGGLGPVFSNAPSQSDPKLASHEPEPVCQLYRGQKCLQFVGNKSVYIQPGVTQAIIETKLNAAFTVISQSNDLSQGCEKYALPSLCYTAYPVCRDDTSLPPRRICRQDCDLLENELCQLEYALAKKHPLIGRQLEMPECTNLPAVGSPGSEDCLQLGMPQPEPVNKDEKCFWGVGENYRGDLSVAASGRPCIQWRRQMFIKTSQHTSLMGGHSYCRNPGSIESRPFCYTEKGTTPEFCDIPSCFPDWQLTLCLVAGGLLLLLLLLLLYCCCRKRQQQISRNRLATTPGIKAMKNSPNKKGLEMSALIPGSNASSLKSEARPRVREFHLSNIRFLQELGEGAFGKVYKGEICGSDSGPLLVAIKTLKENATAKTAQDFRREVDLMSELRHPNIVCLLGVSLSGEPMCMLFEFMTRGDLHEFLMSHSNRCDVSNCSDEPPLDQQDFMFIAIQIAAGMEYLCGHHYVHRDLAARNCLVGENLVVKISDFGLSRDVYSSDYYRVQSKSLLPVRWMPPESILYGKFTTESDVWSYGVVLWEIYSYGLQPYYGYSNQEVIDMIRCRQLLPCPEDCPSRMYSLMMECWHEAPVRRPHFPEIHARLRQWAGSTPPQASSDRTNSTQLSRPPPPHQLVVRLPPPYNKTATNI</sequence>
<dbReference type="SMART" id="SM00409">
    <property type="entry name" value="IG"/>
    <property type="match status" value="1"/>
</dbReference>
<dbReference type="SMART" id="SM00408">
    <property type="entry name" value="IGc2"/>
    <property type="match status" value="1"/>
</dbReference>
<dbReference type="GO" id="GO:0017147">
    <property type="term" value="F:Wnt-protein binding"/>
    <property type="evidence" value="ECO:0007669"/>
    <property type="project" value="TreeGrafter"/>
</dbReference>
<dbReference type="InterPro" id="IPR020635">
    <property type="entry name" value="Tyr_kinase_cat_dom"/>
</dbReference>
<feature type="binding site" evidence="19">
    <location>
        <position position="727"/>
    </location>
    <ligand>
        <name>Mg(2+)</name>
        <dbReference type="ChEBI" id="CHEBI:18420"/>
    </ligand>
</feature>
<feature type="disulfide bond" evidence="20">
    <location>
        <begin position="470"/>
        <end position="493"/>
    </location>
</feature>
<dbReference type="SUPFAM" id="SSF56112">
    <property type="entry name" value="Protein kinase-like (PK-like)"/>
    <property type="match status" value="1"/>
</dbReference>
<protein>
    <recommendedName>
        <fullName evidence="22">Tyrosine-protein kinase receptor</fullName>
        <ecNumber evidence="22">2.7.10.1</ecNumber>
    </recommendedName>
</protein>
<proteinExistence type="inferred from homology"/>
<evidence type="ECO:0000259" key="28">
    <source>
        <dbReference type="PROSITE" id="PS50835"/>
    </source>
</evidence>
<dbReference type="InterPro" id="IPR007110">
    <property type="entry name" value="Ig-like_dom"/>
</dbReference>
<evidence type="ECO:0000256" key="5">
    <source>
        <dbReference type="ARBA" id="ARBA00022692"/>
    </source>
</evidence>
<evidence type="ECO:0000313" key="29">
    <source>
        <dbReference type="EMBL" id="JAT23599.1"/>
    </source>
</evidence>
<evidence type="ECO:0000256" key="7">
    <source>
        <dbReference type="ARBA" id="ARBA00022777"/>
    </source>
</evidence>
<evidence type="ECO:0000256" key="1">
    <source>
        <dbReference type="ARBA" id="ARBA00004479"/>
    </source>
</evidence>
<dbReference type="PIRSF" id="PIRSF000615">
    <property type="entry name" value="TyrPK_CSF1-R"/>
    <property type="match status" value="1"/>
</dbReference>
<dbReference type="Gene3D" id="2.40.20.10">
    <property type="entry name" value="Plasminogen Kringle 4"/>
    <property type="match status" value="1"/>
</dbReference>
<dbReference type="InterPro" id="IPR001245">
    <property type="entry name" value="Ser-Thr/Tyr_kinase_cat_dom"/>
</dbReference>
<evidence type="ECO:0000256" key="11">
    <source>
        <dbReference type="ARBA" id="ARBA00023137"/>
    </source>
</evidence>
<dbReference type="InterPro" id="IPR041775">
    <property type="entry name" value="Ror-like_CRD"/>
</dbReference>
<dbReference type="InterPro" id="IPR003598">
    <property type="entry name" value="Ig_sub2"/>
</dbReference>
<dbReference type="InterPro" id="IPR017441">
    <property type="entry name" value="Protein_kinase_ATP_BS"/>
</dbReference>
<comment type="catalytic activity">
    <reaction evidence="16 22">
        <text>L-tyrosyl-[protein] + ATP = O-phospho-L-tyrosyl-[protein] + ADP + H(+)</text>
        <dbReference type="Rhea" id="RHEA:10596"/>
        <dbReference type="Rhea" id="RHEA-COMP:10136"/>
        <dbReference type="Rhea" id="RHEA-COMP:20101"/>
        <dbReference type="ChEBI" id="CHEBI:15378"/>
        <dbReference type="ChEBI" id="CHEBI:30616"/>
        <dbReference type="ChEBI" id="CHEBI:46858"/>
        <dbReference type="ChEBI" id="CHEBI:61978"/>
        <dbReference type="ChEBI" id="CHEBI:456216"/>
        <dbReference type="EC" id="2.7.10.1"/>
    </reaction>
</comment>
<comment type="caution">
    <text evidence="20">Lacks conserved residue(s) required for the propagation of feature annotation.</text>
</comment>
<dbReference type="EMBL" id="GEBQ01016378">
    <property type="protein sequence ID" value="JAT23599.1"/>
    <property type="molecule type" value="Transcribed_RNA"/>
</dbReference>
<dbReference type="InterPro" id="IPR008266">
    <property type="entry name" value="Tyr_kinase_AS"/>
</dbReference>
<evidence type="ECO:0000256" key="23">
    <source>
        <dbReference type="SAM" id="MobiDB-lite"/>
    </source>
</evidence>
<dbReference type="CDD" id="cd07459">
    <property type="entry name" value="CRD_TK_ROR_like"/>
    <property type="match status" value="1"/>
</dbReference>
<dbReference type="InterPro" id="IPR013783">
    <property type="entry name" value="Ig-like_fold"/>
</dbReference>
<feature type="transmembrane region" description="Helical" evidence="24">
    <location>
        <begin position="27"/>
        <end position="49"/>
    </location>
</feature>
<dbReference type="InterPro" id="IPR036790">
    <property type="entry name" value="Frizzled_dom_sf"/>
</dbReference>
<dbReference type="PROSITE" id="PS00239">
    <property type="entry name" value="RECEPTOR_TYR_KIN_II"/>
    <property type="match status" value="1"/>
</dbReference>
<dbReference type="InterPro" id="IPR036179">
    <property type="entry name" value="Ig-like_dom_sf"/>
</dbReference>
<dbReference type="Gene3D" id="1.10.510.10">
    <property type="entry name" value="Transferase(Phosphotransferase) domain 1"/>
    <property type="match status" value="1"/>
</dbReference>
<dbReference type="InterPro" id="IPR013806">
    <property type="entry name" value="Kringle-like"/>
</dbReference>
<dbReference type="GO" id="GO:0005886">
    <property type="term" value="C:plasma membrane"/>
    <property type="evidence" value="ECO:0007669"/>
    <property type="project" value="TreeGrafter"/>
</dbReference>
<dbReference type="InterPro" id="IPR020067">
    <property type="entry name" value="Frizzled_dom"/>
</dbReference>
<dbReference type="PRINTS" id="PR00018">
    <property type="entry name" value="KRINGLE"/>
</dbReference>
<comment type="subcellular location">
    <subcellularLocation>
        <location evidence="1">Membrane</location>
        <topology evidence="1">Single-pass type I membrane protein</topology>
    </subcellularLocation>
</comment>
<evidence type="ECO:0000256" key="6">
    <source>
        <dbReference type="ARBA" id="ARBA00022741"/>
    </source>
</evidence>
<feature type="binding site" evidence="19">
    <location>
        <position position="740"/>
    </location>
    <ligand>
        <name>Mg(2+)</name>
        <dbReference type="ChEBI" id="CHEBI:18420"/>
    </ligand>
</feature>
<feature type="domain" description="Protein kinase" evidence="25">
    <location>
        <begin position="586"/>
        <end position="853"/>
    </location>
</feature>
<keyword evidence="3 20" id="KW-0420">Kringle</keyword>
<keyword evidence="4" id="KW-0808">Transferase</keyword>
<dbReference type="PROSITE" id="PS00109">
    <property type="entry name" value="PROTEIN_KINASE_TYR"/>
    <property type="match status" value="1"/>
</dbReference>
<dbReference type="FunFam" id="1.10.510.10:FF:000116">
    <property type="entry name" value="inactive tyrosine-protein kinase transmembrane receptor ROR1"/>
    <property type="match status" value="1"/>
</dbReference>
<dbReference type="Pfam" id="PF13927">
    <property type="entry name" value="Ig_3"/>
    <property type="match status" value="1"/>
</dbReference>
<dbReference type="PANTHER" id="PTHR24416">
    <property type="entry name" value="TYROSINE-PROTEIN KINASE RECEPTOR"/>
    <property type="match status" value="1"/>
</dbReference>
<dbReference type="PROSITE" id="PS50835">
    <property type="entry name" value="IG_LIKE"/>
    <property type="match status" value="1"/>
</dbReference>
<keyword evidence="7" id="KW-0418">Kinase</keyword>
<keyword evidence="14" id="KW-0325">Glycoprotein</keyword>
<feature type="domain" description="Ig-like" evidence="28">
    <location>
        <begin position="98"/>
        <end position="203"/>
    </location>
</feature>
<keyword evidence="13 22" id="KW-0675">Receptor</keyword>
<dbReference type="SUPFAM" id="SSF48726">
    <property type="entry name" value="Immunoglobulin"/>
    <property type="match status" value="1"/>
</dbReference>
<keyword evidence="19" id="KW-0479">Metal-binding</keyword>
<keyword evidence="11" id="KW-0829">Tyrosine-protein kinase</keyword>
<evidence type="ECO:0000256" key="10">
    <source>
        <dbReference type="ARBA" id="ARBA00023136"/>
    </source>
</evidence>